<evidence type="ECO:0000313" key="5">
    <source>
        <dbReference type="EMBL" id="CAE7942450.1"/>
    </source>
</evidence>
<evidence type="ECO:0000256" key="3">
    <source>
        <dbReference type="ARBA" id="ARBA00022989"/>
    </source>
</evidence>
<keyword evidence="4" id="KW-0472">Membrane</keyword>
<dbReference type="PANTHER" id="PTHR23051">
    <property type="entry name" value="SOLUTE CARRIER FAMILY 35, MEMBER F5"/>
    <property type="match status" value="1"/>
</dbReference>
<dbReference type="SUPFAM" id="SSF103481">
    <property type="entry name" value="Multidrug resistance efflux transporter EmrE"/>
    <property type="match status" value="1"/>
</dbReference>
<feature type="non-terminal residue" evidence="5">
    <location>
        <position position="173"/>
    </location>
</feature>
<dbReference type="EMBL" id="CAJNJA010096785">
    <property type="protein sequence ID" value="CAE7942450.1"/>
    <property type="molecule type" value="Genomic_DNA"/>
</dbReference>
<protein>
    <submittedName>
        <fullName evidence="5">Uncharacterized protein</fullName>
    </submittedName>
</protein>
<organism evidence="5 6">
    <name type="scientific">Symbiodinium necroappetens</name>
    <dbReference type="NCBI Taxonomy" id="1628268"/>
    <lineage>
        <taxon>Eukaryota</taxon>
        <taxon>Sar</taxon>
        <taxon>Alveolata</taxon>
        <taxon>Dinophyceae</taxon>
        <taxon>Suessiales</taxon>
        <taxon>Symbiodiniaceae</taxon>
        <taxon>Symbiodinium</taxon>
    </lineage>
</organism>
<evidence type="ECO:0000256" key="2">
    <source>
        <dbReference type="ARBA" id="ARBA00022692"/>
    </source>
</evidence>
<sequence length="173" mass="18078">AFALPSRPVWGSLVVNALIGTNLSDVLWAYAVQLTTPLTATLGLSLTVPFGMISDVLLRGKDGDRRGAEVRGFGVFVGVQGSGVEGRSSQFQNFGPKLRGALVNPSGLHFGLTELVCQQSLNCQVGARSLTPSTSVAPCSCLGKPSLKPHTHSSTTASDNCSLYRFSAAGKLQ</sequence>
<dbReference type="OrthoDB" id="1436450at2759"/>
<evidence type="ECO:0000256" key="4">
    <source>
        <dbReference type="ARBA" id="ARBA00023136"/>
    </source>
</evidence>
<accession>A0A813CJ95</accession>
<name>A0A813CJ95_9DINO</name>
<dbReference type="GO" id="GO:0016020">
    <property type="term" value="C:membrane"/>
    <property type="evidence" value="ECO:0007669"/>
    <property type="project" value="UniProtKB-SubCell"/>
</dbReference>
<dbReference type="Proteomes" id="UP000601435">
    <property type="component" value="Unassembled WGS sequence"/>
</dbReference>
<evidence type="ECO:0000313" key="6">
    <source>
        <dbReference type="Proteomes" id="UP000601435"/>
    </source>
</evidence>
<proteinExistence type="predicted"/>
<dbReference type="PANTHER" id="PTHR23051:SF0">
    <property type="entry name" value="SOLUTE CARRIER FAMILY 35 MEMBER F5"/>
    <property type="match status" value="1"/>
</dbReference>
<comment type="caution">
    <text evidence="5">The sequence shown here is derived from an EMBL/GenBank/DDBJ whole genome shotgun (WGS) entry which is preliminary data.</text>
</comment>
<keyword evidence="6" id="KW-1185">Reference proteome</keyword>
<comment type="subcellular location">
    <subcellularLocation>
        <location evidence="1">Membrane</location>
        <topology evidence="1">Multi-pass membrane protein</topology>
    </subcellularLocation>
</comment>
<keyword evidence="2" id="KW-0812">Transmembrane</keyword>
<keyword evidence="3" id="KW-1133">Transmembrane helix</keyword>
<gene>
    <name evidence="5" type="ORF">SNEC2469_LOCUS34672</name>
</gene>
<dbReference type="AlphaFoldDB" id="A0A813CJ95"/>
<reference evidence="5" key="1">
    <citation type="submission" date="2021-02" db="EMBL/GenBank/DDBJ databases">
        <authorList>
            <person name="Dougan E. K."/>
            <person name="Rhodes N."/>
            <person name="Thang M."/>
            <person name="Chan C."/>
        </authorList>
    </citation>
    <scope>NUCLEOTIDE SEQUENCE</scope>
</reference>
<evidence type="ECO:0000256" key="1">
    <source>
        <dbReference type="ARBA" id="ARBA00004141"/>
    </source>
</evidence>
<dbReference type="InterPro" id="IPR037185">
    <property type="entry name" value="EmrE-like"/>
</dbReference>